<name>A0A0A9H990_ARUDO</name>
<dbReference type="EMBL" id="GBRH01164146">
    <property type="protein sequence ID" value="JAE33750.1"/>
    <property type="molecule type" value="Transcribed_RNA"/>
</dbReference>
<evidence type="ECO:0000313" key="2">
    <source>
        <dbReference type="EMBL" id="JAE33750.1"/>
    </source>
</evidence>
<reference evidence="2" key="1">
    <citation type="submission" date="2014-09" db="EMBL/GenBank/DDBJ databases">
        <authorList>
            <person name="Magalhaes I.L.F."/>
            <person name="Oliveira U."/>
            <person name="Santos F.R."/>
            <person name="Vidigal T.H.D.A."/>
            <person name="Brescovit A.D."/>
            <person name="Santos A.J."/>
        </authorList>
    </citation>
    <scope>NUCLEOTIDE SEQUENCE</scope>
    <source>
        <tissue evidence="2">Shoot tissue taken approximately 20 cm above the soil surface</tissue>
    </source>
</reference>
<accession>A0A0A9H990</accession>
<reference evidence="2" key="2">
    <citation type="journal article" date="2015" name="Data Brief">
        <title>Shoot transcriptome of the giant reed, Arundo donax.</title>
        <authorList>
            <person name="Barrero R.A."/>
            <person name="Guerrero F.D."/>
            <person name="Moolhuijzen P."/>
            <person name="Goolsby J.A."/>
            <person name="Tidwell J."/>
            <person name="Bellgard S.E."/>
            <person name="Bellgard M.I."/>
        </authorList>
    </citation>
    <scope>NUCLEOTIDE SEQUENCE</scope>
    <source>
        <tissue evidence="2">Shoot tissue taken approximately 20 cm above the soil surface</tissue>
    </source>
</reference>
<sequence length="23" mass="2612">MSCHRVVLGSRRRKASKKKSPSL</sequence>
<feature type="compositionally biased region" description="Basic residues" evidence="1">
    <location>
        <begin position="10"/>
        <end position="23"/>
    </location>
</feature>
<organism evidence="2">
    <name type="scientific">Arundo donax</name>
    <name type="common">Giant reed</name>
    <name type="synonym">Donax arundinaceus</name>
    <dbReference type="NCBI Taxonomy" id="35708"/>
    <lineage>
        <taxon>Eukaryota</taxon>
        <taxon>Viridiplantae</taxon>
        <taxon>Streptophyta</taxon>
        <taxon>Embryophyta</taxon>
        <taxon>Tracheophyta</taxon>
        <taxon>Spermatophyta</taxon>
        <taxon>Magnoliopsida</taxon>
        <taxon>Liliopsida</taxon>
        <taxon>Poales</taxon>
        <taxon>Poaceae</taxon>
        <taxon>PACMAD clade</taxon>
        <taxon>Arundinoideae</taxon>
        <taxon>Arundineae</taxon>
        <taxon>Arundo</taxon>
    </lineage>
</organism>
<protein>
    <submittedName>
        <fullName evidence="2">Uncharacterized protein</fullName>
    </submittedName>
</protein>
<evidence type="ECO:0000256" key="1">
    <source>
        <dbReference type="SAM" id="MobiDB-lite"/>
    </source>
</evidence>
<dbReference type="AlphaFoldDB" id="A0A0A9H990"/>
<proteinExistence type="predicted"/>
<feature type="region of interest" description="Disordered" evidence="1">
    <location>
        <begin position="1"/>
        <end position="23"/>
    </location>
</feature>